<gene>
    <name evidence="3" type="ORF">O0I10_003983</name>
</gene>
<feature type="region of interest" description="Disordered" evidence="2">
    <location>
        <begin position="185"/>
        <end position="261"/>
    </location>
</feature>
<proteinExistence type="predicted"/>
<dbReference type="GeneID" id="83211396"/>
<organism evidence="3 4">
    <name type="scientific">Lichtheimia ornata</name>
    <dbReference type="NCBI Taxonomy" id="688661"/>
    <lineage>
        <taxon>Eukaryota</taxon>
        <taxon>Fungi</taxon>
        <taxon>Fungi incertae sedis</taxon>
        <taxon>Mucoromycota</taxon>
        <taxon>Mucoromycotina</taxon>
        <taxon>Mucoromycetes</taxon>
        <taxon>Mucorales</taxon>
        <taxon>Lichtheimiaceae</taxon>
        <taxon>Lichtheimia</taxon>
    </lineage>
</organism>
<accession>A0AAD7XWW2</accession>
<dbReference type="AlphaFoldDB" id="A0AAD7XWW2"/>
<name>A0AAD7XWW2_9FUNG</name>
<keyword evidence="1" id="KW-0175">Coiled coil</keyword>
<keyword evidence="4" id="KW-1185">Reference proteome</keyword>
<dbReference type="Proteomes" id="UP001234581">
    <property type="component" value="Unassembled WGS sequence"/>
</dbReference>
<sequence length="261" mass="29229">MTSATITTTSTSTTSTTPTPTTTTTTTLGSGRDAVLNHRLDSMSLEEPMAKSNNNQGDMMHLRLNRLELEHAYLAEQNAHLVKELSFARCTINALRNITHQKETNLDAARQELDRAYFRIRMLSMTLARQEQRLREQQAAMETRIPSPSSSSSSAVAAGPVAVLQSSPHYHYGQLQTTLCNQLGPQQQQHGYNEYQEEKQQQQPMDHYGKHGGGQGQQLTPPESPRSVVDDEEERSQEEYMCDTVSHQPPVNVMMLPGNFE</sequence>
<dbReference type="RefSeq" id="XP_058345037.1">
    <property type="nucleotide sequence ID" value="XM_058484049.1"/>
</dbReference>
<dbReference type="EMBL" id="JARTCD010000014">
    <property type="protein sequence ID" value="KAJ8660124.1"/>
    <property type="molecule type" value="Genomic_DNA"/>
</dbReference>
<reference evidence="3 4" key="1">
    <citation type="submission" date="2023-03" db="EMBL/GenBank/DDBJ databases">
        <title>Genome sequence of Lichtheimia ornata CBS 291.66.</title>
        <authorList>
            <person name="Mohabir J.T."/>
            <person name="Shea T.P."/>
            <person name="Kurbessoian T."/>
            <person name="Berby B."/>
            <person name="Fontaine J."/>
            <person name="Livny J."/>
            <person name="Gnirke A."/>
            <person name="Stajich J.E."/>
            <person name="Cuomo C.A."/>
        </authorList>
    </citation>
    <scope>NUCLEOTIDE SEQUENCE [LARGE SCALE GENOMIC DNA]</scope>
    <source>
        <strain evidence="3">CBS 291.66</strain>
    </source>
</reference>
<evidence type="ECO:0000313" key="3">
    <source>
        <dbReference type="EMBL" id="KAJ8660124.1"/>
    </source>
</evidence>
<feature type="coiled-coil region" evidence="1">
    <location>
        <begin position="92"/>
        <end position="140"/>
    </location>
</feature>
<comment type="caution">
    <text evidence="3">The sequence shown here is derived from an EMBL/GenBank/DDBJ whole genome shotgun (WGS) entry which is preliminary data.</text>
</comment>
<feature type="compositionally biased region" description="Low complexity" evidence="2">
    <location>
        <begin position="1"/>
        <end position="27"/>
    </location>
</feature>
<evidence type="ECO:0000256" key="2">
    <source>
        <dbReference type="SAM" id="MobiDB-lite"/>
    </source>
</evidence>
<evidence type="ECO:0000313" key="4">
    <source>
        <dbReference type="Proteomes" id="UP001234581"/>
    </source>
</evidence>
<evidence type="ECO:0000256" key="1">
    <source>
        <dbReference type="SAM" id="Coils"/>
    </source>
</evidence>
<protein>
    <submittedName>
        <fullName evidence="3">Uncharacterized protein</fullName>
    </submittedName>
</protein>
<feature type="region of interest" description="Disordered" evidence="2">
    <location>
        <begin position="1"/>
        <end position="29"/>
    </location>
</feature>